<organism evidence="1 2">
    <name type="scientific">Acinetobacter baumannii</name>
    <dbReference type="NCBI Taxonomy" id="470"/>
    <lineage>
        <taxon>Bacteria</taxon>
        <taxon>Pseudomonadati</taxon>
        <taxon>Pseudomonadota</taxon>
        <taxon>Gammaproteobacteria</taxon>
        <taxon>Moraxellales</taxon>
        <taxon>Moraxellaceae</taxon>
        <taxon>Acinetobacter</taxon>
        <taxon>Acinetobacter calcoaceticus/baumannii complex</taxon>
    </lineage>
</organism>
<dbReference type="EMBL" id="LYKI01000067">
    <property type="protein sequence ID" value="OIG67446.1"/>
    <property type="molecule type" value="Genomic_DNA"/>
</dbReference>
<reference evidence="1 2" key="1">
    <citation type="submission" date="2016-05" db="EMBL/GenBank/DDBJ databases">
        <title>The evolution of Acinetobacter baumannii in vivo.</title>
        <authorList>
            <person name="Hua X."/>
            <person name="Yu Y."/>
        </authorList>
    </citation>
    <scope>NUCLEOTIDE SEQUENCE [LARGE SCALE GENOMIC DNA]</scope>
    <source>
        <strain evidence="1 2">XH647</strain>
    </source>
</reference>
<dbReference type="Proteomes" id="UP000179937">
    <property type="component" value="Unassembled WGS sequence"/>
</dbReference>
<evidence type="ECO:0000313" key="2">
    <source>
        <dbReference type="Proteomes" id="UP000179937"/>
    </source>
</evidence>
<comment type="caution">
    <text evidence="1">The sequence shown here is derived from an EMBL/GenBank/DDBJ whole genome shotgun (WGS) entry which is preliminary data.</text>
</comment>
<evidence type="ECO:0000313" key="1">
    <source>
        <dbReference type="EMBL" id="OIG67446.1"/>
    </source>
</evidence>
<protein>
    <submittedName>
        <fullName evidence="1">Uncharacterized protein</fullName>
    </submittedName>
</protein>
<proteinExistence type="predicted"/>
<accession>A0A1S2FTT6</accession>
<dbReference type="RefSeq" id="WP_071210420.1">
    <property type="nucleotide sequence ID" value="NZ_CP077835.1"/>
</dbReference>
<sequence>MKKILIITFFVLIGIIVAFKKVKDEYCFKYKKINLENIDNFRLKFGYELVESTAWHIYKPPIDSIYDKGYVSVYISKYNIKNENILMDLIKKSDPNKSFIDNFGVIAGFDKGNIFFYNNKIILPKKTIKEQKDAYEKIDRSIFNILISYIDSNYTYIIVSRSSDESADFIPFSSFKIRSSKAVPLNEKKMIFKNYSGADSIYKNQFKYLMTFNKYSIHEPLLCCDKKSIDEKLKLNFEKFRGESTQKNYNKIKYFFDYGVDLNTLDGRENLDSLYFNENFANYNHYFLNKNEISISGKYRAIVEMQHSYSLGISNLAGQVVNSCNF</sequence>
<gene>
    <name evidence="1" type="ORF">A7M90_08630</name>
</gene>
<dbReference type="AlphaFoldDB" id="A0A1S2FTT6"/>
<name>A0A1S2FTT6_ACIBA</name>